<gene>
    <name evidence="2" type="ORF">R2D22_02170</name>
</gene>
<evidence type="ECO:0000313" key="2">
    <source>
        <dbReference type="EMBL" id="WOX20259.1"/>
    </source>
</evidence>
<evidence type="ECO:0000313" key="3">
    <source>
        <dbReference type="Proteomes" id="UP001301731"/>
    </source>
</evidence>
<dbReference type="InterPro" id="IPR010994">
    <property type="entry name" value="RuvA_2-like"/>
</dbReference>
<proteinExistence type="predicted"/>
<dbReference type="SUPFAM" id="SSF47781">
    <property type="entry name" value="RuvA domain 2-like"/>
    <property type="match status" value="1"/>
</dbReference>
<feature type="region of interest" description="Disordered" evidence="1">
    <location>
        <begin position="1296"/>
        <end position="1318"/>
    </location>
</feature>
<evidence type="ECO:0000256" key="1">
    <source>
        <dbReference type="SAM" id="MobiDB-lite"/>
    </source>
</evidence>
<dbReference type="EMBL" id="CP137573">
    <property type="protein sequence ID" value="WOX20259.1"/>
    <property type="molecule type" value="Genomic_DNA"/>
</dbReference>
<reference evidence="2 3" key="1">
    <citation type="submission" date="2023-10" db="EMBL/GenBank/DDBJ databases">
        <title>The genome sequence of Streptomyces sp. HUAS YS2.</title>
        <authorList>
            <person name="Mo P."/>
        </authorList>
    </citation>
    <scope>NUCLEOTIDE SEQUENCE [LARGE SCALE GENOMIC DNA]</scope>
    <source>
        <strain evidence="2 3">HUAS YS2</strain>
    </source>
</reference>
<accession>A0ABZ0LLF0</accession>
<dbReference type="PANTHER" id="PTHR21180:SF32">
    <property type="entry name" value="ENDONUCLEASE_EXONUCLEASE_PHOSPHATASE FAMILY DOMAIN-CONTAINING PROTEIN 1"/>
    <property type="match status" value="1"/>
</dbReference>
<organism evidence="2 3">
    <name type="scientific">Streptomyces solicathayae</name>
    <dbReference type="NCBI Taxonomy" id="3081768"/>
    <lineage>
        <taxon>Bacteria</taxon>
        <taxon>Bacillati</taxon>
        <taxon>Actinomycetota</taxon>
        <taxon>Actinomycetes</taxon>
        <taxon>Kitasatosporales</taxon>
        <taxon>Streptomycetaceae</taxon>
        <taxon>Streptomyces</taxon>
    </lineage>
</organism>
<keyword evidence="3" id="KW-1185">Reference proteome</keyword>
<dbReference type="RefSeq" id="WP_318100660.1">
    <property type="nucleotide sequence ID" value="NZ_CP137573.1"/>
</dbReference>
<dbReference type="Gene3D" id="1.10.150.280">
    <property type="entry name" value="AF1531-like domain"/>
    <property type="match status" value="1"/>
</dbReference>
<dbReference type="Proteomes" id="UP001301731">
    <property type="component" value="Chromosome"/>
</dbReference>
<name>A0ABZ0LLF0_9ACTN</name>
<protein>
    <submittedName>
        <fullName evidence="2">Helix-hairpin-helix domain-containing protein</fullName>
    </submittedName>
</protein>
<sequence length="1647" mass="176150">MAELVDINTAPVSKLSALPGVGDTIAENIVAYRESNGPFDSVEGLLRVEGITERLLGRLRRLVTISAQPGRPPVPETLAVQLVQGSGGGDFTGHSVSVTGVHDSGDAATGDVPFAASGPAGADGKVTLSVPARATMVGEVTVRASAPDGELLTGAGFTGTALPAAVTLTVQARVPGTTQPNDDPAAGRPARVRGRVIDSAGRRQAAGLQVVLWGATAPNPTPADFRALTVSTTDAQGHFGGPYPVGTFTDAHATVGIEDEAVEVPVHLEPRGLFPETVVLVVDLPEPDSEDDCACHRPGTAPRSPDAADLARADGTFSADAGMGRCVDFTRPDRTLEEYGFSYLVRTTEPEIRGLVLDEPVKVPGYRLDAFVRDFVKHELTRPLAAAGAAPSVPAVSEAAPAGGDVGRLAAARLAAAAADARWPVLVGVPSAAEVVESAGPPVTGFIDAAALRALTRNPGTSPLKAIHAAAALTRHGDLQRYLGAAVAETPGRVPLTAGRPVDWDKDPTVFQAATIAHGHILRFKQEWVADGYSMGNLLYSLPLAPGQKKQIAVVDWERRETTARQEFREARESLEASLTRDRDISEIVSGTLNESTRGGSSSSSGSIAAGLGIAAIIPPVGGLLGVGGGYSSADSSSWQESSRSTAANALNQLRDRTVQAASAVRTQRTSVVHTVAQGERVVATTESVANYNHCHALTIQYFEVLRHLLVRERLVDVQECLLVPLLMSWFTADKALRWRSTLAGAVPSALRSGFDALDRIDAGYEGSDLPEKRYADENLLAVEGELNIRFQLARPRDKDDDFDPATWDPLLKLFGFTPKDFYDQYLKGQQFKDRVFLEQLGPRIASSVVRALRVRAVRGDDSTVDLGIDPTLVTRFADDRSLYVSLRMGGSLPAVRRSDIKAVTISSRLELVGLPFVIDLLPAGSRVIVESGALRYRTAHLSERLFGDATIQNDLTGYDDVRVETPLSRQELRNPREEDKELARNLLDHLNENLEPYHHRLWSLMSDARRFMLLDGFVAPNSGGRSVASVVENELIGIVGNSLVLPVARGFHLDPTFQQDVRKPVDLLEHYQPNTPIEPARIAVPTSGVYAEAVMGACNSCEEQEENRFWRWHEVPVPDGPPQILPTSTDTRRTAPGDVTPTEFPQPIIAMQNAPAAPDPTGVGAALTLLGQSGAFRDMAGLEGTQKNAAAALEQAFNTATTFGTKAADLALQAKMSKDIDKALKTIKAAKADKLIGDKQAAELAGTAIRGMVGAGATNPESSTTNREVKELTDAAGENNAAVTVTRPTGEKIDVDARPVMPGSSPPQDAGVPPPAAGVPQAPVEIEITGGAHTLDPSAMGPPAEFVFTIKDLSAIAADKVTLTVNDTLTTLHEEVLPQSFLSTGRHVWHWNGRNTAGMFDGDGLRHQLYLMLTFSYQGDTTVDKLVALDNRPVRPWCRSKVDPVAKTVTVDMYVDCQNEDGPLAQAGFDHMQPLVLSGIGKYWSRSVVIGGDTYTVTTTAHQRGYAAEPMDLYVESGTSFRRSHNSGIIDASIFYNMGFYGGMNAKADQEFEKTAAHEFGHSVLDAWGGKGLSWGHKGSVNANPFKFWNFQDYSPSATAHPATGEIDLMLYYTDAKPADYYSRVKAAEEDVLRLIGITGVTLRMP</sequence>
<dbReference type="Pfam" id="PF12836">
    <property type="entry name" value="HHH_3"/>
    <property type="match status" value="1"/>
</dbReference>
<dbReference type="PANTHER" id="PTHR21180">
    <property type="entry name" value="ENDONUCLEASE/EXONUCLEASE/PHOSPHATASE FAMILY DOMAIN-CONTAINING PROTEIN 1"/>
    <property type="match status" value="1"/>
</dbReference>
<dbReference type="InterPro" id="IPR051675">
    <property type="entry name" value="Endo/Exo/Phosphatase_dom_1"/>
</dbReference>